<feature type="compositionally biased region" description="Basic and acidic residues" evidence="1">
    <location>
        <begin position="128"/>
        <end position="140"/>
    </location>
</feature>
<dbReference type="OrthoDB" id="1681166at2759"/>
<evidence type="ECO:0000313" key="3">
    <source>
        <dbReference type="Proteomes" id="UP000053958"/>
    </source>
</evidence>
<feature type="compositionally biased region" description="Polar residues" evidence="1">
    <location>
        <begin position="179"/>
        <end position="190"/>
    </location>
</feature>
<organism evidence="2 3">
    <name type="scientific">Rasamsonia emersonii (strain ATCC 16479 / CBS 393.64 / IMI 116815)</name>
    <dbReference type="NCBI Taxonomy" id="1408163"/>
    <lineage>
        <taxon>Eukaryota</taxon>
        <taxon>Fungi</taxon>
        <taxon>Dikarya</taxon>
        <taxon>Ascomycota</taxon>
        <taxon>Pezizomycotina</taxon>
        <taxon>Eurotiomycetes</taxon>
        <taxon>Eurotiomycetidae</taxon>
        <taxon>Eurotiales</taxon>
        <taxon>Trichocomaceae</taxon>
        <taxon>Rasamsonia</taxon>
    </lineage>
</organism>
<feature type="region of interest" description="Disordered" evidence="1">
    <location>
        <begin position="1"/>
        <end position="84"/>
    </location>
</feature>
<feature type="compositionally biased region" description="Polar residues" evidence="1">
    <location>
        <begin position="46"/>
        <end position="55"/>
    </location>
</feature>
<feature type="compositionally biased region" description="Polar residues" evidence="1">
    <location>
        <begin position="9"/>
        <end position="28"/>
    </location>
</feature>
<evidence type="ECO:0000313" key="2">
    <source>
        <dbReference type="EMBL" id="KKA23494.1"/>
    </source>
</evidence>
<proteinExistence type="predicted"/>
<reference evidence="2 3" key="1">
    <citation type="submission" date="2015-04" db="EMBL/GenBank/DDBJ databases">
        <authorList>
            <person name="Heijne W.H."/>
            <person name="Fedorova N.D."/>
            <person name="Nierman W.C."/>
            <person name="Vollebregt A.W."/>
            <person name="Zhao Z."/>
            <person name="Wu L."/>
            <person name="Kumar M."/>
            <person name="Stam H."/>
            <person name="van den Berg M.A."/>
            <person name="Pel H.J."/>
        </authorList>
    </citation>
    <scope>NUCLEOTIDE SEQUENCE [LARGE SCALE GENOMIC DNA]</scope>
    <source>
        <strain evidence="2 3">CBS 393.64</strain>
    </source>
</reference>
<dbReference type="STRING" id="1408163.A0A0F4YZ21"/>
<accession>A0A0F4YZ21</accession>
<feature type="compositionally biased region" description="Basic and acidic residues" evidence="1">
    <location>
        <begin position="328"/>
        <end position="337"/>
    </location>
</feature>
<dbReference type="GeneID" id="25314814"/>
<feature type="compositionally biased region" description="Basic and acidic residues" evidence="1">
    <location>
        <begin position="345"/>
        <end position="372"/>
    </location>
</feature>
<dbReference type="AlphaFoldDB" id="A0A0F4YZ21"/>
<protein>
    <submittedName>
        <fullName evidence="2">Uncharacterized protein</fullName>
    </submittedName>
</protein>
<dbReference type="Proteomes" id="UP000053958">
    <property type="component" value="Unassembled WGS sequence"/>
</dbReference>
<comment type="caution">
    <text evidence="2">The sequence shown here is derived from an EMBL/GenBank/DDBJ whole genome shotgun (WGS) entry which is preliminary data.</text>
</comment>
<name>A0A0F4YZ21_RASE3</name>
<gene>
    <name evidence="2" type="ORF">T310_2463</name>
</gene>
<feature type="compositionally biased region" description="Polar residues" evidence="1">
    <location>
        <begin position="243"/>
        <end position="260"/>
    </location>
</feature>
<keyword evidence="3" id="KW-1185">Reference proteome</keyword>
<feature type="region of interest" description="Disordered" evidence="1">
    <location>
        <begin position="321"/>
        <end position="372"/>
    </location>
</feature>
<evidence type="ECO:0000256" key="1">
    <source>
        <dbReference type="SAM" id="MobiDB-lite"/>
    </source>
</evidence>
<sequence length="372" mass="40811">MSLPKHHTPTLSSSSSKQAQRGNTSSPRPRTVERRVSEQQQQQQQTDHATTSPDPVQTGDHSEPLEEQQEDKVNPSGPEFKPFFTLIEDANSSEYYHPTVHYIFSDDDPELITEAALRALETGNEPSGRYHREQGEHGYVEEGSEAEPSGSRKQSLLPPPIPGVKERYIILDVEPYAPQQDSHGASSAPDTATQIATAAGATSMSTSPAQQQHQQQQQSSAPQQAGPAFRITSAHSLTPDWQVLNTQISPAPSFDTFNNHHTGEPSSPPSSSGTLMLKIEGTSGPRDIVPARGDDHKDQTLEEMMEQFEKRMGELRRVIEAGGNYPLKRPELNRAGDTEDTANSGDKDEGQAQDRTAEHGSGESHRNPEQEE</sequence>
<dbReference type="EMBL" id="LASV01000100">
    <property type="protein sequence ID" value="KKA23494.1"/>
    <property type="molecule type" value="Genomic_DNA"/>
</dbReference>
<feature type="compositionally biased region" description="Low complexity" evidence="1">
    <location>
        <begin position="191"/>
        <end position="228"/>
    </location>
</feature>
<feature type="region of interest" description="Disordered" evidence="1">
    <location>
        <begin position="122"/>
        <end position="298"/>
    </location>
</feature>
<dbReference type="RefSeq" id="XP_013330106.1">
    <property type="nucleotide sequence ID" value="XM_013474652.1"/>
</dbReference>